<reference evidence="5 6" key="1">
    <citation type="journal article" date="2024" name="Commun. Biol.">
        <title>Comparative genomic analysis of thermophilic fungi reveals convergent evolutionary adaptations and gene losses.</title>
        <authorList>
            <person name="Steindorff A.S."/>
            <person name="Aguilar-Pontes M.V."/>
            <person name="Robinson A.J."/>
            <person name="Andreopoulos B."/>
            <person name="LaButti K."/>
            <person name="Kuo A."/>
            <person name="Mondo S."/>
            <person name="Riley R."/>
            <person name="Otillar R."/>
            <person name="Haridas S."/>
            <person name="Lipzen A."/>
            <person name="Grimwood J."/>
            <person name="Schmutz J."/>
            <person name="Clum A."/>
            <person name="Reid I.D."/>
            <person name="Moisan M.C."/>
            <person name="Butler G."/>
            <person name="Nguyen T.T.M."/>
            <person name="Dewar K."/>
            <person name="Conant G."/>
            <person name="Drula E."/>
            <person name="Henrissat B."/>
            <person name="Hansel C."/>
            <person name="Singer S."/>
            <person name="Hutchinson M.I."/>
            <person name="de Vries R.P."/>
            <person name="Natvig D.O."/>
            <person name="Powell A.J."/>
            <person name="Tsang A."/>
            <person name="Grigoriev I.V."/>
        </authorList>
    </citation>
    <scope>NUCLEOTIDE SEQUENCE [LARGE SCALE GENOMIC DNA]</scope>
    <source>
        <strain evidence="5 6">CBS 620.91</strain>
    </source>
</reference>
<dbReference type="InterPro" id="IPR050432">
    <property type="entry name" value="FAD-linked_Oxidoreductases_BP"/>
</dbReference>
<organism evidence="5 6">
    <name type="scientific">Humicola insolens</name>
    <name type="common">Soft-rot fungus</name>
    <dbReference type="NCBI Taxonomy" id="85995"/>
    <lineage>
        <taxon>Eukaryota</taxon>
        <taxon>Fungi</taxon>
        <taxon>Dikarya</taxon>
        <taxon>Ascomycota</taxon>
        <taxon>Pezizomycotina</taxon>
        <taxon>Sordariomycetes</taxon>
        <taxon>Sordariomycetidae</taxon>
        <taxon>Sordariales</taxon>
        <taxon>Chaetomiaceae</taxon>
        <taxon>Mycothermus</taxon>
    </lineage>
</organism>
<feature type="chain" id="PRO_5046499469" description="FAD-binding PCMH-type domain-containing protein" evidence="3">
    <location>
        <begin position="22"/>
        <end position="604"/>
    </location>
</feature>
<sequence length="604" mass="65755">MKSAVFSLVSGALLLAQDAAAAPDFTSSKWVMKRQNGNDYACKCYPGDACWPDSAKWQQFNNTVNGNLQIHIPPGAPCYNKFEGPFGEVNTYDEAECQRISANWHDEQFQISQFPASGLWTYFTNDTCRPSTNVGSETCTLGYYGPLVLNAKKMQHIKAGVDFARKNNLRLVIRNTGHDFLGRSVGWGSLIINTHSLKDIKFHNKWKGGCGYSGPAVTLGAGVQAFEVLEKANKLNPPKVVVTGECATVGVSGGLVQGGGHGPFTNFHGFLADTALEFKVITADGQFRTASPKSNSDLFWALKGGGPGAFGVIVEATFKLFDDKPSAGVNLDINLAFSTDPNAADLFWNAVSIFHGYSTRWVDEGLYVYYELGTMGHNLHVHPFVGIGKTPEELAALIQPMFDDLDALGVPYTTSNASFPTFYDLYNAMFEPEAAGNSALTGGWTLAREDVEANPAAVIDAFKTVVGAGSFMVGHMWNAGRGLPQSAWSQSAINPRFRHVVDKLITIVPVGGNAPLEVKEEAQNRLTNVVDKALRDASPNGCAYVNEADPFTPNWQDAFWGTNYPKLLSIKKKYDPEGLFYTVSTPGTEDWEQIETGTRLCKKL</sequence>
<dbReference type="InterPro" id="IPR016169">
    <property type="entry name" value="FAD-bd_PCMH_sub2"/>
</dbReference>
<dbReference type="PROSITE" id="PS51387">
    <property type="entry name" value="FAD_PCMH"/>
    <property type="match status" value="1"/>
</dbReference>
<accession>A0ABR3VF27</accession>
<dbReference type="InterPro" id="IPR012951">
    <property type="entry name" value="BBE"/>
</dbReference>
<evidence type="ECO:0000256" key="3">
    <source>
        <dbReference type="SAM" id="SignalP"/>
    </source>
</evidence>
<feature type="domain" description="FAD-binding PCMH-type" evidence="4">
    <location>
        <begin position="141"/>
        <end position="323"/>
    </location>
</feature>
<comment type="caution">
    <text evidence="5">The sequence shown here is derived from an EMBL/GenBank/DDBJ whole genome shotgun (WGS) entry which is preliminary data.</text>
</comment>
<evidence type="ECO:0000313" key="5">
    <source>
        <dbReference type="EMBL" id="KAL1840465.1"/>
    </source>
</evidence>
<dbReference type="InterPro" id="IPR036318">
    <property type="entry name" value="FAD-bd_PCMH-like_sf"/>
</dbReference>
<evidence type="ECO:0000259" key="4">
    <source>
        <dbReference type="PROSITE" id="PS51387"/>
    </source>
</evidence>
<dbReference type="Proteomes" id="UP001583172">
    <property type="component" value="Unassembled WGS sequence"/>
</dbReference>
<dbReference type="PANTHER" id="PTHR13878:SF97">
    <property type="entry name" value="ISOAMYL ALCOHOL OXIDASE"/>
    <property type="match status" value="1"/>
</dbReference>
<keyword evidence="2" id="KW-0560">Oxidoreductase</keyword>
<dbReference type="Pfam" id="PF01565">
    <property type="entry name" value="FAD_binding_4"/>
    <property type="match status" value="1"/>
</dbReference>
<name>A0ABR3VF27_HUMIN</name>
<evidence type="ECO:0000256" key="2">
    <source>
        <dbReference type="ARBA" id="ARBA00023002"/>
    </source>
</evidence>
<keyword evidence="6" id="KW-1185">Reference proteome</keyword>
<dbReference type="Gene3D" id="3.30.465.10">
    <property type="match status" value="2"/>
</dbReference>
<comment type="similarity">
    <text evidence="1">Belongs to the oxygen-dependent FAD-linked oxidoreductase family.</text>
</comment>
<evidence type="ECO:0000256" key="1">
    <source>
        <dbReference type="ARBA" id="ARBA00005466"/>
    </source>
</evidence>
<gene>
    <name evidence="5" type="ORF">VTJ49DRAFT_462</name>
</gene>
<dbReference type="InterPro" id="IPR006094">
    <property type="entry name" value="Oxid_FAD_bind_N"/>
</dbReference>
<dbReference type="EMBL" id="JAZGSY010000112">
    <property type="protein sequence ID" value="KAL1840465.1"/>
    <property type="molecule type" value="Genomic_DNA"/>
</dbReference>
<dbReference type="PANTHER" id="PTHR13878">
    <property type="entry name" value="GULONOLACTONE OXIDASE"/>
    <property type="match status" value="1"/>
</dbReference>
<dbReference type="InterPro" id="IPR016166">
    <property type="entry name" value="FAD-bd_PCMH"/>
</dbReference>
<evidence type="ECO:0000313" key="6">
    <source>
        <dbReference type="Proteomes" id="UP001583172"/>
    </source>
</evidence>
<feature type="signal peptide" evidence="3">
    <location>
        <begin position="1"/>
        <end position="21"/>
    </location>
</feature>
<proteinExistence type="inferred from homology"/>
<keyword evidence="3" id="KW-0732">Signal</keyword>
<protein>
    <recommendedName>
        <fullName evidence="4">FAD-binding PCMH-type domain-containing protein</fullName>
    </recommendedName>
</protein>
<dbReference type="SUPFAM" id="SSF56176">
    <property type="entry name" value="FAD-binding/transporter-associated domain-like"/>
    <property type="match status" value="1"/>
</dbReference>
<dbReference type="Pfam" id="PF08031">
    <property type="entry name" value="BBE"/>
    <property type="match status" value="1"/>
</dbReference>